<reference evidence="1 2" key="1">
    <citation type="journal article" date="2018" name="Sci. Rep.">
        <title>Genomic signatures of local adaptation to the degree of environmental predictability in rotifers.</title>
        <authorList>
            <person name="Franch-Gras L."/>
            <person name="Hahn C."/>
            <person name="Garcia-Roger E.M."/>
            <person name="Carmona M.J."/>
            <person name="Serra M."/>
            <person name="Gomez A."/>
        </authorList>
    </citation>
    <scope>NUCLEOTIDE SEQUENCE [LARGE SCALE GENOMIC DNA]</scope>
    <source>
        <strain evidence="1">HYR1</strain>
    </source>
</reference>
<dbReference type="AlphaFoldDB" id="A0A3M7R859"/>
<gene>
    <name evidence="1" type="ORF">BpHYR1_050445</name>
</gene>
<dbReference type="Proteomes" id="UP000276133">
    <property type="component" value="Unassembled WGS sequence"/>
</dbReference>
<sequence>MDRADPENYLCEKKLVEFMHDLQKALQQGKIRDEANKSQGFLNQTNIDSLSNQTFMYIVNWLKNHQTKKEQKVSSTLAYLGLNLFSELNINLAGLLTHGRLS</sequence>
<keyword evidence="2" id="KW-1185">Reference proteome</keyword>
<accession>A0A3M7R859</accession>
<evidence type="ECO:0000313" key="1">
    <source>
        <dbReference type="EMBL" id="RNA19792.1"/>
    </source>
</evidence>
<comment type="caution">
    <text evidence="1">The sequence shown here is derived from an EMBL/GenBank/DDBJ whole genome shotgun (WGS) entry which is preliminary data.</text>
</comment>
<protein>
    <submittedName>
        <fullName evidence="1">Uncharacterized protein</fullName>
    </submittedName>
</protein>
<organism evidence="1 2">
    <name type="scientific">Brachionus plicatilis</name>
    <name type="common">Marine rotifer</name>
    <name type="synonym">Brachionus muelleri</name>
    <dbReference type="NCBI Taxonomy" id="10195"/>
    <lineage>
        <taxon>Eukaryota</taxon>
        <taxon>Metazoa</taxon>
        <taxon>Spiralia</taxon>
        <taxon>Gnathifera</taxon>
        <taxon>Rotifera</taxon>
        <taxon>Eurotatoria</taxon>
        <taxon>Monogononta</taxon>
        <taxon>Pseudotrocha</taxon>
        <taxon>Ploima</taxon>
        <taxon>Brachionidae</taxon>
        <taxon>Brachionus</taxon>
    </lineage>
</organism>
<evidence type="ECO:0000313" key="2">
    <source>
        <dbReference type="Proteomes" id="UP000276133"/>
    </source>
</evidence>
<name>A0A3M7R859_BRAPC</name>
<proteinExistence type="predicted"/>
<dbReference type="EMBL" id="REGN01003976">
    <property type="protein sequence ID" value="RNA19792.1"/>
    <property type="molecule type" value="Genomic_DNA"/>
</dbReference>